<gene>
    <name evidence="1" type="ORF">BpHYR1_037830</name>
</gene>
<keyword evidence="2" id="KW-1185">Reference proteome</keyword>
<protein>
    <submittedName>
        <fullName evidence="1">RNA-directed DNA polymerase from mobile element jockey-like</fullName>
    </submittedName>
</protein>
<keyword evidence="1" id="KW-0808">Transferase</keyword>
<dbReference type="AlphaFoldDB" id="A0A3M7QXW3"/>
<proteinExistence type="predicted"/>
<reference evidence="1 2" key="1">
    <citation type="journal article" date="2018" name="Sci. Rep.">
        <title>Genomic signatures of local adaptation to the degree of environmental predictability in rotifers.</title>
        <authorList>
            <person name="Franch-Gras L."/>
            <person name="Hahn C."/>
            <person name="Garcia-Roger E.M."/>
            <person name="Carmona M.J."/>
            <person name="Serra M."/>
            <person name="Gomez A."/>
        </authorList>
    </citation>
    <scope>NUCLEOTIDE SEQUENCE [LARGE SCALE GENOMIC DNA]</scope>
    <source>
        <strain evidence="1">HYR1</strain>
    </source>
</reference>
<evidence type="ECO:0000313" key="2">
    <source>
        <dbReference type="Proteomes" id="UP000276133"/>
    </source>
</evidence>
<organism evidence="1 2">
    <name type="scientific">Brachionus plicatilis</name>
    <name type="common">Marine rotifer</name>
    <name type="synonym">Brachionus muelleri</name>
    <dbReference type="NCBI Taxonomy" id="10195"/>
    <lineage>
        <taxon>Eukaryota</taxon>
        <taxon>Metazoa</taxon>
        <taxon>Spiralia</taxon>
        <taxon>Gnathifera</taxon>
        <taxon>Rotifera</taxon>
        <taxon>Eurotatoria</taxon>
        <taxon>Monogononta</taxon>
        <taxon>Pseudotrocha</taxon>
        <taxon>Ploima</taxon>
        <taxon>Brachionidae</taxon>
        <taxon>Brachionus</taxon>
    </lineage>
</organism>
<dbReference type="Proteomes" id="UP000276133">
    <property type="component" value="Unassembled WGS sequence"/>
</dbReference>
<sequence>MFVTNKRKIDIPCTVEVNGNLVEVVVNFKLLGVVIDNRLNFLQHVSELRTSINKRIHSINRLFFLAYKVRLQFFKSFILPFFDYCSSYQSTFQREQFKIQIGMFTHREIIINLLCLLKIFEMNLCKDKIIVKKPKFQGKIDKILKKGSRFKN</sequence>
<comment type="caution">
    <text evidence="1">The sequence shown here is derived from an EMBL/GenBank/DDBJ whole genome shotgun (WGS) entry which is preliminary data.</text>
</comment>
<dbReference type="OrthoDB" id="5952862at2759"/>
<accession>A0A3M7QXW3</accession>
<name>A0A3M7QXW3_BRAPC</name>
<keyword evidence="1" id="KW-0548">Nucleotidyltransferase</keyword>
<dbReference type="EMBL" id="REGN01004771">
    <property type="protein sequence ID" value="RNA16210.1"/>
    <property type="molecule type" value="Genomic_DNA"/>
</dbReference>
<evidence type="ECO:0000313" key="1">
    <source>
        <dbReference type="EMBL" id="RNA16210.1"/>
    </source>
</evidence>
<keyword evidence="1" id="KW-0695">RNA-directed DNA polymerase</keyword>
<dbReference type="GO" id="GO:0003964">
    <property type="term" value="F:RNA-directed DNA polymerase activity"/>
    <property type="evidence" value="ECO:0007669"/>
    <property type="project" value="UniProtKB-KW"/>
</dbReference>